<accession>A0A498LW08</accession>
<reference evidence="2 3" key="1">
    <citation type="submission" date="2018-03" db="EMBL/GenBank/DDBJ databases">
        <title>Draft genome sequence of Rohu Carp (Labeo rohita).</title>
        <authorList>
            <person name="Das P."/>
            <person name="Kushwaha B."/>
            <person name="Joshi C.G."/>
            <person name="Kumar D."/>
            <person name="Nagpure N.S."/>
            <person name="Sahoo L."/>
            <person name="Das S.P."/>
            <person name="Bit A."/>
            <person name="Patnaik S."/>
            <person name="Meher P.K."/>
            <person name="Jayasankar P."/>
            <person name="Koringa P.G."/>
            <person name="Patel N.V."/>
            <person name="Hinsu A.T."/>
            <person name="Kumar R."/>
            <person name="Pandey M."/>
            <person name="Agarwal S."/>
            <person name="Srivastava S."/>
            <person name="Singh M."/>
            <person name="Iquebal M.A."/>
            <person name="Jaiswal S."/>
            <person name="Angadi U.B."/>
            <person name="Kumar N."/>
            <person name="Raza M."/>
            <person name="Shah T.M."/>
            <person name="Rai A."/>
            <person name="Jena J.K."/>
        </authorList>
    </citation>
    <scope>NUCLEOTIDE SEQUENCE [LARGE SCALE GENOMIC DNA]</scope>
    <source>
        <strain evidence="2">DASCIFA01</strain>
        <tissue evidence="2">Testis</tissue>
    </source>
</reference>
<dbReference type="AlphaFoldDB" id="A0A498LW08"/>
<name>A0A498LW08_LABRO</name>
<evidence type="ECO:0000313" key="2">
    <source>
        <dbReference type="EMBL" id="RXN09487.1"/>
    </source>
</evidence>
<sequence length="66" mass="7151">MESPGAAMLARNEVKRTNRIPGQPRRNSEVKGQEHPMLTSLCGSCSDLEMCNALGYVGTTFLGIIL</sequence>
<organism evidence="2 3">
    <name type="scientific">Labeo rohita</name>
    <name type="common">Indian major carp</name>
    <name type="synonym">Cyprinus rohita</name>
    <dbReference type="NCBI Taxonomy" id="84645"/>
    <lineage>
        <taxon>Eukaryota</taxon>
        <taxon>Metazoa</taxon>
        <taxon>Chordata</taxon>
        <taxon>Craniata</taxon>
        <taxon>Vertebrata</taxon>
        <taxon>Euteleostomi</taxon>
        <taxon>Actinopterygii</taxon>
        <taxon>Neopterygii</taxon>
        <taxon>Teleostei</taxon>
        <taxon>Ostariophysi</taxon>
        <taxon>Cypriniformes</taxon>
        <taxon>Cyprinidae</taxon>
        <taxon>Labeoninae</taxon>
        <taxon>Labeonini</taxon>
        <taxon>Labeo</taxon>
    </lineage>
</organism>
<protein>
    <submittedName>
        <fullName evidence="2">Uncharacterized protein</fullName>
    </submittedName>
</protein>
<dbReference type="EMBL" id="QBIY01013278">
    <property type="protein sequence ID" value="RXN09487.1"/>
    <property type="molecule type" value="Genomic_DNA"/>
</dbReference>
<feature type="region of interest" description="Disordered" evidence="1">
    <location>
        <begin position="1"/>
        <end position="33"/>
    </location>
</feature>
<proteinExistence type="predicted"/>
<comment type="caution">
    <text evidence="2">The sequence shown here is derived from an EMBL/GenBank/DDBJ whole genome shotgun (WGS) entry which is preliminary data.</text>
</comment>
<dbReference type="Proteomes" id="UP000290572">
    <property type="component" value="Unassembled WGS sequence"/>
</dbReference>
<keyword evidence="3" id="KW-1185">Reference proteome</keyword>
<gene>
    <name evidence="2" type="ORF">ROHU_011024</name>
</gene>
<evidence type="ECO:0000256" key="1">
    <source>
        <dbReference type="SAM" id="MobiDB-lite"/>
    </source>
</evidence>
<evidence type="ECO:0000313" key="3">
    <source>
        <dbReference type="Proteomes" id="UP000290572"/>
    </source>
</evidence>